<dbReference type="Proteomes" id="UP001519287">
    <property type="component" value="Unassembled WGS sequence"/>
</dbReference>
<gene>
    <name evidence="1" type="ORF">J2Z66_006725</name>
</gene>
<organism evidence="1 2">
    <name type="scientific">Paenibacillus eucommiae</name>
    <dbReference type="NCBI Taxonomy" id="1355755"/>
    <lineage>
        <taxon>Bacteria</taxon>
        <taxon>Bacillati</taxon>
        <taxon>Bacillota</taxon>
        <taxon>Bacilli</taxon>
        <taxon>Bacillales</taxon>
        <taxon>Paenibacillaceae</taxon>
        <taxon>Paenibacillus</taxon>
    </lineage>
</organism>
<comment type="caution">
    <text evidence="1">The sequence shown here is derived from an EMBL/GenBank/DDBJ whole genome shotgun (WGS) entry which is preliminary data.</text>
</comment>
<sequence length="217" mass="24005">MERLLELFLLCIVLTLGNIDEKTDPWPPVIAVEAPKPSELSNLVLKDEWEAINKSINDHRQKIEAQHSIQIQSMGVGQDHILIVIRSFGDVERVMSETELAAVEKTLFELANAKFPLKLSVQKCCTRKADITGKISDYDKARNRILIVDEREKEADTDAPEAAWVKLTADGILMVGGKRAASGFDKSLIGREASAWSTGFMALSYPGQASVLKVVVE</sequence>
<reference evidence="1 2" key="1">
    <citation type="submission" date="2021-03" db="EMBL/GenBank/DDBJ databases">
        <title>Genomic Encyclopedia of Type Strains, Phase IV (KMG-IV): sequencing the most valuable type-strain genomes for metagenomic binning, comparative biology and taxonomic classification.</title>
        <authorList>
            <person name="Goeker M."/>
        </authorList>
    </citation>
    <scope>NUCLEOTIDE SEQUENCE [LARGE SCALE GENOMIC DNA]</scope>
    <source>
        <strain evidence="1 2">DSM 26048</strain>
    </source>
</reference>
<keyword evidence="2" id="KW-1185">Reference proteome</keyword>
<protein>
    <submittedName>
        <fullName evidence="1">Uncharacterized protein</fullName>
    </submittedName>
</protein>
<name>A0ABS4J5M0_9BACL</name>
<proteinExistence type="predicted"/>
<dbReference type="RefSeq" id="WP_209976898.1">
    <property type="nucleotide sequence ID" value="NZ_JAGGLB010000030.1"/>
</dbReference>
<evidence type="ECO:0000313" key="2">
    <source>
        <dbReference type="Proteomes" id="UP001519287"/>
    </source>
</evidence>
<evidence type="ECO:0000313" key="1">
    <source>
        <dbReference type="EMBL" id="MBP1995083.1"/>
    </source>
</evidence>
<dbReference type="EMBL" id="JAGGLB010000030">
    <property type="protein sequence ID" value="MBP1995083.1"/>
    <property type="molecule type" value="Genomic_DNA"/>
</dbReference>
<accession>A0ABS4J5M0</accession>